<feature type="non-terminal residue" evidence="1">
    <location>
        <position position="196"/>
    </location>
</feature>
<organism evidence="1 2">
    <name type="scientific">Collybiopsis luxurians FD-317 M1</name>
    <dbReference type="NCBI Taxonomy" id="944289"/>
    <lineage>
        <taxon>Eukaryota</taxon>
        <taxon>Fungi</taxon>
        <taxon>Dikarya</taxon>
        <taxon>Basidiomycota</taxon>
        <taxon>Agaricomycotina</taxon>
        <taxon>Agaricomycetes</taxon>
        <taxon>Agaricomycetidae</taxon>
        <taxon>Agaricales</taxon>
        <taxon>Marasmiineae</taxon>
        <taxon>Omphalotaceae</taxon>
        <taxon>Collybiopsis</taxon>
        <taxon>Collybiopsis luxurians</taxon>
    </lineage>
</organism>
<gene>
    <name evidence="1" type="ORF">GYMLUDRAFT_174684</name>
</gene>
<dbReference type="HOGENOM" id="CLU_018544_3_1_1"/>
<keyword evidence="2" id="KW-1185">Reference proteome</keyword>
<dbReference type="SUPFAM" id="SSF81383">
    <property type="entry name" value="F-box domain"/>
    <property type="match status" value="1"/>
</dbReference>
<evidence type="ECO:0008006" key="3">
    <source>
        <dbReference type="Google" id="ProtNLM"/>
    </source>
</evidence>
<proteinExistence type="predicted"/>
<dbReference type="OrthoDB" id="3221235at2759"/>
<sequence>MLFCSRCGGDVSTFRVELDFTSLHEKLRTESGPSSVDSLQINSILESLQQDLRDLTSSLAGLDKETHRRCILEYAAQFHSLLAPIRKFPDEILQTIFDDCCDMNYFVVTRPSQTAVISLKNKPAMVLSSVCSRWRSNALSLPKIWSRLSIEWKWDTETGMADYDKLKHEKLFFPLSNFLCRSLEYPMTLNLIFKEA</sequence>
<name>A0A0D0C193_9AGAR</name>
<reference evidence="1 2" key="1">
    <citation type="submission" date="2014-04" db="EMBL/GenBank/DDBJ databases">
        <title>Evolutionary Origins and Diversification of the Mycorrhizal Mutualists.</title>
        <authorList>
            <consortium name="DOE Joint Genome Institute"/>
            <consortium name="Mycorrhizal Genomics Consortium"/>
            <person name="Kohler A."/>
            <person name="Kuo A."/>
            <person name="Nagy L.G."/>
            <person name="Floudas D."/>
            <person name="Copeland A."/>
            <person name="Barry K.W."/>
            <person name="Cichocki N."/>
            <person name="Veneault-Fourrey C."/>
            <person name="LaButti K."/>
            <person name="Lindquist E.A."/>
            <person name="Lipzen A."/>
            <person name="Lundell T."/>
            <person name="Morin E."/>
            <person name="Murat C."/>
            <person name="Riley R."/>
            <person name="Ohm R."/>
            <person name="Sun H."/>
            <person name="Tunlid A."/>
            <person name="Henrissat B."/>
            <person name="Grigoriev I.V."/>
            <person name="Hibbett D.S."/>
            <person name="Martin F."/>
        </authorList>
    </citation>
    <scope>NUCLEOTIDE SEQUENCE [LARGE SCALE GENOMIC DNA]</scope>
    <source>
        <strain evidence="1 2">FD-317 M1</strain>
    </source>
</reference>
<protein>
    <recommendedName>
        <fullName evidence="3">F-box domain-containing protein</fullName>
    </recommendedName>
</protein>
<dbReference type="AlphaFoldDB" id="A0A0D0C193"/>
<dbReference type="Proteomes" id="UP000053593">
    <property type="component" value="Unassembled WGS sequence"/>
</dbReference>
<evidence type="ECO:0000313" key="2">
    <source>
        <dbReference type="Proteomes" id="UP000053593"/>
    </source>
</evidence>
<accession>A0A0D0C193</accession>
<dbReference type="EMBL" id="KN834800">
    <property type="protein sequence ID" value="KIK56119.1"/>
    <property type="molecule type" value="Genomic_DNA"/>
</dbReference>
<evidence type="ECO:0000313" key="1">
    <source>
        <dbReference type="EMBL" id="KIK56119.1"/>
    </source>
</evidence>
<dbReference type="InterPro" id="IPR036047">
    <property type="entry name" value="F-box-like_dom_sf"/>
</dbReference>